<dbReference type="SUPFAM" id="SSF143100">
    <property type="entry name" value="TTHA1013/TTHA0281-like"/>
    <property type="match status" value="1"/>
</dbReference>
<sequence length="364" mass="40962">MGLISEYLSAALRQARYKPSEGGFIEASVPGLSGVMVRGRTFEECRERLQDELELYLARTLLAHEALPEIPGASGALQALALEIHPSASLVEQTILQTARTILEEVRLLRRGGGSPEKPRTPEARRPSLRISEYVQEGGLGLQPAHNGLSEAEEKIFERVSSFLGERYSSLEGLYQKLKAATQKNGGEFQYSLASLSQQDIGTNTQLCTLLKEGGLLKSYTYSSKQRRIYGRLSDDSKTRSLLTGGWLERYARQVVQLTLRRRNIPHDLLLNPVLLYPNGDRFEVDLLLRTPQLFLLLECKTGGYEENLERHQRIAADLRIPAKQVLYLLLGVPETVLDELSRQWGFTFVNEKTLPERLERLLG</sequence>
<dbReference type="OrthoDB" id="24840at2"/>
<reference evidence="1 2" key="1">
    <citation type="submission" date="2018-08" db="EMBL/GenBank/DDBJ databases">
        <title>Meiothermus cateniformans JCM 15151 genome sequencing project.</title>
        <authorList>
            <person name="Da Costa M.S."/>
            <person name="Albuquerque L."/>
            <person name="Raposo P."/>
            <person name="Froufe H.J.C."/>
            <person name="Barroso C.S."/>
            <person name="Egas C."/>
        </authorList>
    </citation>
    <scope>NUCLEOTIDE SEQUENCE [LARGE SCALE GENOMIC DNA]</scope>
    <source>
        <strain evidence="1 2">JCM 15151</strain>
    </source>
</reference>
<dbReference type="InterPro" id="IPR011335">
    <property type="entry name" value="Restrct_endonuc-II-like"/>
</dbReference>
<evidence type="ECO:0008006" key="3">
    <source>
        <dbReference type="Google" id="ProtNLM"/>
    </source>
</evidence>
<gene>
    <name evidence="1" type="ORF">Mcate_00715</name>
</gene>
<evidence type="ECO:0000313" key="2">
    <source>
        <dbReference type="Proteomes" id="UP000266089"/>
    </source>
</evidence>
<dbReference type="Proteomes" id="UP000266089">
    <property type="component" value="Unassembled WGS sequence"/>
</dbReference>
<dbReference type="RefSeq" id="WP_027886499.1">
    <property type="nucleotide sequence ID" value="NZ_JBHSXZ010000034.1"/>
</dbReference>
<dbReference type="Gene3D" id="3.40.1350.10">
    <property type="match status" value="1"/>
</dbReference>
<organism evidence="1 2">
    <name type="scientific">Meiothermus taiwanensis</name>
    <dbReference type="NCBI Taxonomy" id="172827"/>
    <lineage>
        <taxon>Bacteria</taxon>
        <taxon>Thermotogati</taxon>
        <taxon>Deinococcota</taxon>
        <taxon>Deinococci</taxon>
        <taxon>Thermales</taxon>
        <taxon>Thermaceae</taxon>
        <taxon>Meiothermus</taxon>
    </lineage>
</organism>
<dbReference type="AlphaFoldDB" id="A0A399E494"/>
<evidence type="ECO:0000313" key="1">
    <source>
        <dbReference type="EMBL" id="RIH78696.1"/>
    </source>
</evidence>
<dbReference type="GO" id="GO:0003676">
    <property type="term" value="F:nucleic acid binding"/>
    <property type="evidence" value="ECO:0007669"/>
    <property type="project" value="InterPro"/>
</dbReference>
<dbReference type="InterPro" id="IPR011856">
    <property type="entry name" value="tRNA_endonuc-like_dom_sf"/>
</dbReference>
<dbReference type="Gene3D" id="3.30.160.250">
    <property type="match status" value="1"/>
</dbReference>
<proteinExistence type="predicted"/>
<comment type="caution">
    <text evidence="1">The sequence shown here is derived from an EMBL/GenBank/DDBJ whole genome shotgun (WGS) entry which is preliminary data.</text>
</comment>
<protein>
    <recommendedName>
        <fullName evidence="3">Type II toxin-antitoxin system HicB family antitoxin</fullName>
    </recommendedName>
</protein>
<dbReference type="InterPro" id="IPR035069">
    <property type="entry name" value="TTHA1013/TTHA0281-like"/>
</dbReference>
<dbReference type="SUPFAM" id="SSF52980">
    <property type="entry name" value="Restriction endonuclease-like"/>
    <property type="match status" value="1"/>
</dbReference>
<dbReference type="EMBL" id="QWKX01000012">
    <property type="protein sequence ID" value="RIH78696.1"/>
    <property type="molecule type" value="Genomic_DNA"/>
</dbReference>
<accession>A0A399E494</accession>
<dbReference type="InterPro" id="IPR049389">
    <property type="entry name" value="TTHA0281-like"/>
</dbReference>
<dbReference type="Pfam" id="PF21748">
    <property type="entry name" value="UPF0150"/>
    <property type="match status" value="1"/>
</dbReference>
<name>A0A399E494_9DEIN</name>